<dbReference type="SUPFAM" id="SSF110710">
    <property type="entry name" value="TTHA0583/YokD-like"/>
    <property type="match status" value="1"/>
</dbReference>
<evidence type="ECO:0000256" key="3">
    <source>
        <dbReference type="ARBA" id="ARBA00022679"/>
    </source>
</evidence>
<keyword evidence="3 5" id="KW-0808">Transferase</keyword>
<reference evidence="6 7" key="1">
    <citation type="submission" date="2024-07" db="EMBL/GenBank/DDBJ databases">
        <title>Genomic Encyclopedia of Type Strains, Phase V (KMG-V): Genome sequencing to study the core and pangenomes of soil and plant-associated prokaryotes.</title>
        <authorList>
            <person name="Whitman W."/>
        </authorList>
    </citation>
    <scope>NUCLEOTIDE SEQUENCE [LARGE SCALE GENOMIC DNA]</scope>
    <source>
        <strain evidence="6 7">USDA 152</strain>
    </source>
</reference>
<keyword evidence="7" id="KW-1185">Reference proteome</keyword>
<dbReference type="PANTHER" id="PTHR11104">
    <property type="entry name" value="AMINOGLYCOSIDE N3-ACETYLTRANSFERASE"/>
    <property type="match status" value="1"/>
</dbReference>
<comment type="catalytic activity">
    <reaction evidence="5">
        <text>a 2-deoxystreptamine antibiotic + acetyl-CoA = an N(3)-acetyl-2-deoxystreptamine antibiotic + CoA + H(+)</text>
        <dbReference type="Rhea" id="RHEA:12665"/>
        <dbReference type="ChEBI" id="CHEBI:15378"/>
        <dbReference type="ChEBI" id="CHEBI:57287"/>
        <dbReference type="ChEBI" id="CHEBI:57288"/>
        <dbReference type="ChEBI" id="CHEBI:57921"/>
        <dbReference type="ChEBI" id="CHEBI:77452"/>
        <dbReference type="EC" id="2.3.1.81"/>
    </reaction>
</comment>
<organism evidence="6 7">
    <name type="scientific">Bradyrhizobium ottawaense</name>
    <dbReference type="NCBI Taxonomy" id="931866"/>
    <lineage>
        <taxon>Bacteria</taxon>
        <taxon>Pseudomonadati</taxon>
        <taxon>Pseudomonadota</taxon>
        <taxon>Alphaproteobacteria</taxon>
        <taxon>Hyphomicrobiales</taxon>
        <taxon>Nitrobacteraceae</taxon>
        <taxon>Bradyrhizobium</taxon>
    </lineage>
</organism>
<dbReference type="PANTHER" id="PTHR11104:SF0">
    <property type="entry name" value="SPBETA PROPHAGE-DERIVED AMINOGLYCOSIDE N(3')-ACETYLTRANSFERASE-LIKE PROTEIN YOKD"/>
    <property type="match status" value="1"/>
</dbReference>
<dbReference type="InterPro" id="IPR028345">
    <property type="entry name" value="Antibiotic_NAT-like"/>
</dbReference>
<gene>
    <name evidence="6" type="ORF">ABIG07_008115</name>
</gene>
<comment type="caution">
    <text evidence="6">The sequence shown here is derived from an EMBL/GenBank/DDBJ whole genome shotgun (WGS) entry which is preliminary data.</text>
</comment>
<evidence type="ECO:0000256" key="1">
    <source>
        <dbReference type="ARBA" id="ARBA00006383"/>
    </source>
</evidence>
<accession>A0ABV4G6S1</accession>
<dbReference type="Pfam" id="PF02522">
    <property type="entry name" value="Antibiotic_NAT"/>
    <property type="match status" value="1"/>
</dbReference>
<sequence length="296" mass="33878">MSASVRQFVISSLRRILGRQDLRSYVRLRRLALEKRFFKDPISVPELRSAFERLGIKAGATVWVQSSWNEFYNFPGKPSSVIDLLLELIGPDGTLVMSAIPLVVDDRRILEIHREPVSTGLIAETFRRYRGVKRSIHNSSSVIALGPQAEFLVRDHQTTETPWDPESPYQRLMELDAICVGLGVGRFLTTLTPLHAVESILRHESPDFAAVFHGTTTYRWRTRDGQEGTHTYLNRNGAFDAAWLGGHYPRDQYIEFRLSNLWMWSIPARNAIMTGVSLGRRGISMYRLPLHRRFLA</sequence>
<evidence type="ECO:0000256" key="2">
    <source>
        <dbReference type="ARBA" id="ARBA00012882"/>
    </source>
</evidence>
<dbReference type="RefSeq" id="WP_083859271.1">
    <property type="nucleotide sequence ID" value="NZ_BTIN01000019.1"/>
</dbReference>
<evidence type="ECO:0000256" key="5">
    <source>
        <dbReference type="RuleBase" id="RU365031"/>
    </source>
</evidence>
<evidence type="ECO:0000313" key="6">
    <source>
        <dbReference type="EMBL" id="MEY9459167.1"/>
    </source>
</evidence>
<evidence type="ECO:0000313" key="7">
    <source>
        <dbReference type="Proteomes" id="UP001565369"/>
    </source>
</evidence>
<keyword evidence="5" id="KW-0046">Antibiotic resistance</keyword>
<evidence type="ECO:0000256" key="4">
    <source>
        <dbReference type="ARBA" id="ARBA00023315"/>
    </source>
</evidence>
<proteinExistence type="inferred from homology"/>
<dbReference type="EMBL" id="JBGBZJ010000003">
    <property type="protein sequence ID" value="MEY9459167.1"/>
    <property type="molecule type" value="Genomic_DNA"/>
</dbReference>
<dbReference type="Proteomes" id="UP001565369">
    <property type="component" value="Unassembled WGS sequence"/>
</dbReference>
<dbReference type="InterPro" id="IPR003679">
    <property type="entry name" value="Amioglycoside_AcTrfase"/>
</dbReference>
<name>A0ABV4G6S1_9BRAD</name>
<dbReference type="EC" id="2.3.1.-" evidence="5"/>
<keyword evidence="4 5" id="KW-0012">Acyltransferase</keyword>
<protein>
    <recommendedName>
        <fullName evidence="2 5">Aminoglycoside N(3)-acetyltransferase</fullName>
        <ecNumber evidence="5">2.3.1.-</ecNumber>
    </recommendedName>
</protein>
<comment type="similarity">
    <text evidence="1 5">Belongs to the antibiotic N-acetyltransferase family.</text>
</comment>